<dbReference type="SMART" id="SM00710">
    <property type="entry name" value="PbH1"/>
    <property type="match status" value="5"/>
</dbReference>
<name>A0A918MRF7_9FLAO</name>
<dbReference type="InterPro" id="IPR012334">
    <property type="entry name" value="Pectin_lyas_fold"/>
</dbReference>
<reference evidence="3" key="2">
    <citation type="submission" date="2020-09" db="EMBL/GenBank/DDBJ databases">
        <authorList>
            <person name="Sun Q."/>
            <person name="Kim S."/>
        </authorList>
    </citation>
    <scope>NUCLEOTIDE SEQUENCE</scope>
    <source>
        <strain evidence="3">KCTC 12113</strain>
    </source>
</reference>
<dbReference type="EMBL" id="BMWP01000062">
    <property type="protein sequence ID" value="GGW51860.1"/>
    <property type="molecule type" value="Genomic_DNA"/>
</dbReference>
<keyword evidence="4" id="KW-1185">Reference proteome</keyword>
<dbReference type="Pfam" id="PF13229">
    <property type="entry name" value="Beta_helix"/>
    <property type="match status" value="2"/>
</dbReference>
<protein>
    <recommendedName>
        <fullName evidence="2">Right handed beta helix domain-containing protein</fullName>
    </recommendedName>
</protein>
<dbReference type="PANTHER" id="PTHR36453">
    <property type="entry name" value="SECRETED PROTEIN-RELATED"/>
    <property type="match status" value="1"/>
</dbReference>
<feature type="domain" description="Right handed beta helix" evidence="2">
    <location>
        <begin position="449"/>
        <end position="579"/>
    </location>
</feature>
<accession>A0A918MRF7</accession>
<gene>
    <name evidence="3" type="ORF">GCM10007383_38970</name>
</gene>
<comment type="caution">
    <text evidence="3">The sequence shown here is derived from an EMBL/GenBank/DDBJ whole genome shotgun (WGS) entry which is preliminary data.</text>
</comment>
<keyword evidence="1" id="KW-0732">Signal</keyword>
<dbReference type="PANTHER" id="PTHR36453:SF1">
    <property type="entry name" value="RIGHT HANDED BETA HELIX DOMAIN-CONTAINING PROTEIN"/>
    <property type="match status" value="1"/>
</dbReference>
<evidence type="ECO:0000313" key="3">
    <source>
        <dbReference type="EMBL" id="GGW51860.1"/>
    </source>
</evidence>
<dbReference type="InterPro" id="IPR006626">
    <property type="entry name" value="PbH1"/>
</dbReference>
<dbReference type="InterPro" id="IPR039448">
    <property type="entry name" value="Beta_helix"/>
</dbReference>
<evidence type="ECO:0000313" key="4">
    <source>
        <dbReference type="Proteomes" id="UP000634668"/>
    </source>
</evidence>
<dbReference type="AlphaFoldDB" id="A0A918MRF7"/>
<organism evidence="3 4">
    <name type="scientific">Arenibacter certesii</name>
    <dbReference type="NCBI Taxonomy" id="228955"/>
    <lineage>
        <taxon>Bacteria</taxon>
        <taxon>Pseudomonadati</taxon>
        <taxon>Bacteroidota</taxon>
        <taxon>Flavobacteriia</taxon>
        <taxon>Flavobacteriales</taxon>
        <taxon>Flavobacteriaceae</taxon>
        <taxon>Arenibacter</taxon>
    </lineage>
</organism>
<dbReference type="RefSeq" id="WP_026814992.1">
    <property type="nucleotide sequence ID" value="NZ_BMWP01000062.1"/>
</dbReference>
<feature type="chain" id="PRO_5036941452" description="Right handed beta helix domain-containing protein" evidence="1">
    <location>
        <begin position="21"/>
        <end position="706"/>
    </location>
</feature>
<feature type="domain" description="Right handed beta helix" evidence="2">
    <location>
        <begin position="294"/>
        <end position="355"/>
    </location>
</feature>
<evidence type="ECO:0000259" key="2">
    <source>
        <dbReference type="Pfam" id="PF13229"/>
    </source>
</evidence>
<reference evidence="3" key="1">
    <citation type="journal article" date="2014" name="Int. J. Syst. Evol. Microbiol.">
        <title>Complete genome sequence of Corynebacterium casei LMG S-19264T (=DSM 44701T), isolated from a smear-ripened cheese.</title>
        <authorList>
            <consortium name="US DOE Joint Genome Institute (JGI-PGF)"/>
            <person name="Walter F."/>
            <person name="Albersmeier A."/>
            <person name="Kalinowski J."/>
            <person name="Ruckert C."/>
        </authorList>
    </citation>
    <scope>NUCLEOTIDE SEQUENCE</scope>
    <source>
        <strain evidence="3">KCTC 12113</strain>
    </source>
</reference>
<dbReference type="Proteomes" id="UP000634668">
    <property type="component" value="Unassembled WGS sequence"/>
</dbReference>
<dbReference type="InterPro" id="IPR011050">
    <property type="entry name" value="Pectin_lyase_fold/virulence"/>
</dbReference>
<sequence>MKNRLIIVMSIWLLSNFTIAQDIFIAPNGNDKADGSINAPLKSINKALQIVNGLKDRGESNHTIYFRKGRYSVDNTIILDKHFSNLTLRAYADEEVVFTGGVSIPVSQLQKVTLPETAFVSKRNAYKIDLKSLGIINYGHIRNVGFARPFGPSWGEIFINGRPLHLSRWPNNDMVPMGKVLDQGAVPRNDDFTKRGGVFKYDSDRISSWANPSEIWLSGYFKWGYADDAVRIDKIDAENKTITTAHPTLYGFDSGAHFRRWYAFNVLEELDEDGEFYIDAKKGVLYFISSEKEIESIQFSMLEDPFVQLENVSNVTIEGIDFEYSRGMGIAMSNTENVVIKDCSFSNLGSLGITVGKGIEPFPDYRHEGIGIAKSGIVGSLQQHLYANTTFNREGGKNNRIINCEFYQLGAGGVSLGGGNRETLEPGNNSIENSVFHDLNRIEKSYRPAVHLTGVGNKIIHCEIYNTPSMAVLMHGNNHLLEYNYIHDVVLDADDQGAFYYGRDPSERGTVIRYNYFENIPDRFSTCAIYNDDGACGLIVDSNVFYKAGKWNVLLGGGSDNIYTNNIFMETQYGIHVDNRLQNWSKAILDKGGIVEKRLEAVNFQNPPYSNQYPELATYWPNDGIPKGNLVDSNIFYKIDKLLDGKKEWLEFKKSNWETNEDPGFKNYGSKSFSLKENSVLLKKIPSLKKIPFNKIGRYATSDIER</sequence>
<dbReference type="SUPFAM" id="SSF51126">
    <property type="entry name" value="Pectin lyase-like"/>
    <property type="match status" value="1"/>
</dbReference>
<evidence type="ECO:0000256" key="1">
    <source>
        <dbReference type="SAM" id="SignalP"/>
    </source>
</evidence>
<dbReference type="Gene3D" id="2.160.20.10">
    <property type="entry name" value="Single-stranded right-handed beta-helix, Pectin lyase-like"/>
    <property type="match status" value="2"/>
</dbReference>
<feature type="signal peptide" evidence="1">
    <location>
        <begin position="1"/>
        <end position="20"/>
    </location>
</feature>
<proteinExistence type="predicted"/>